<comment type="caution">
    <text evidence="2">The sequence shown here is derived from an EMBL/GenBank/DDBJ whole genome shotgun (WGS) entry which is preliminary data.</text>
</comment>
<keyword evidence="1" id="KW-0472">Membrane</keyword>
<evidence type="ECO:0000313" key="2">
    <source>
        <dbReference type="EMBL" id="KAG7487433.1"/>
    </source>
</evidence>
<accession>A0A9D3TCB1</accession>
<reference evidence="2" key="1">
    <citation type="submission" date="2021-01" db="EMBL/GenBank/DDBJ databases">
        <authorList>
            <person name="Zahm M."/>
            <person name="Roques C."/>
            <person name="Cabau C."/>
            <person name="Klopp C."/>
            <person name="Donnadieu C."/>
            <person name="Jouanno E."/>
            <person name="Lampietro C."/>
            <person name="Louis A."/>
            <person name="Herpin A."/>
            <person name="Echchiki A."/>
            <person name="Berthelot C."/>
            <person name="Parey E."/>
            <person name="Roest-Crollius H."/>
            <person name="Braasch I."/>
            <person name="Postlethwait J."/>
            <person name="Bobe J."/>
            <person name="Montfort J."/>
            <person name="Bouchez O."/>
            <person name="Begum T."/>
            <person name="Mejri S."/>
            <person name="Adams A."/>
            <person name="Chen W.-J."/>
            <person name="Guiguen Y."/>
        </authorList>
    </citation>
    <scope>NUCLEOTIDE SEQUENCE</scope>
    <source>
        <strain evidence="2">YG-15Mar2019-1</strain>
        <tissue evidence="2">Brain</tissue>
    </source>
</reference>
<dbReference type="AlphaFoldDB" id="A0A9D3TCB1"/>
<organism evidence="2 3">
    <name type="scientific">Megalops atlanticus</name>
    <name type="common">Tarpon</name>
    <name type="synonym">Clupea gigantea</name>
    <dbReference type="NCBI Taxonomy" id="7932"/>
    <lineage>
        <taxon>Eukaryota</taxon>
        <taxon>Metazoa</taxon>
        <taxon>Chordata</taxon>
        <taxon>Craniata</taxon>
        <taxon>Vertebrata</taxon>
        <taxon>Euteleostomi</taxon>
        <taxon>Actinopterygii</taxon>
        <taxon>Neopterygii</taxon>
        <taxon>Teleostei</taxon>
        <taxon>Elopiformes</taxon>
        <taxon>Megalopidae</taxon>
        <taxon>Megalops</taxon>
    </lineage>
</organism>
<keyword evidence="1" id="KW-1133">Transmembrane helix</keyword>
<keyword evidence="3" id="KW-1185">Reference proteome</keyword>
<feature type="transmembrane region" description="Helical" evidence="1">
    <location>
        <begin position="22"/>
        <end position="47"/>
    </location>
</feature>
<keyword evidence="1" id="KW-0812">Transmembrane</keyword>
<name>A0A9D3TCB1_MEGAT</name>
<dbReference type="EMBL" id="JAFDVH010000002">
    <property type="protein sequence ID" value="KAG7487433.1"/>
    <property type="molecule type" value="Genomic_DNA"/>
</dbReference>
<gene>
    <name evidence="2" type="ORF">MATL_G00023420</name>
</gene>
<protein>
    <submittedName>
        <fullName evidence="2">Uncharacterized protein</fullName>
    </submittedName>
</protein>
<evidence type="ECO:0000313" key="3">
    <source>
        <dbReference type="Proteomes" id="UP001046870"/>
    </source>
</evidence>
<sequence length="120" mass="14298">MHGESNGVNMCWFSMKGFLNVFFFYFFLLNLCGYVEVCFTLFVICFINRVYVVSHPGCYVCICKRQMKTFYVFKRLSQNIFVLTLSSNVQKRNVNMFGRYILVNSYRIHKDNVVTLKKIY</sequence>
<proteinExistence type="predicted"/>
<dbReference type="Proteomes" id="UP001046870">
    <property type="component" value="Chromosome 2"/>
</dbReference>
<evidence type="ECO:0000256" key="1">
    <source>
        <dbReference type="SAM" id="Phobius"/>
    </source>
</evidence>